<reference evidence="7" key="1">
    <citation type="submission" date="2020-11" db="EMBL/GenBank/DDBJ databases">
        <title>Sequencing the genomes of 1000 actinobacteria strains.</title>
        <authorList>
            <person name="Klenk H.-P."/>
        </authorList>
    </citation>
    <scope>NUCLEOTIDE SEQUENCE</scope>
    <source>
        <strain evidence="7">DSM 45356</strain>
    </source>
</reference>
<evidence type="ECO:0000259" key="5">
    <source>
        <dbReference type="Pfam" id="PF00326"/>
    </source>
</evidence>
<comment type="similarity">
    <text evidence="1">Belongs to the peptidase S9A family.</text>
</comment>
<gene>
    <name evidence="7" type="ORF">IW245_005622</name>
</gene>
<comment type="caution">
    <text evidence="7">The sequence shown here is derived from an EMBL/GenBank/DDBJ whole genome shotgun (WGS) entry which is preliminary data.</text>
</comment>
<dbReference type="InterPro" id="IPR001375">
    <property type="entry name" value="Peptidase_S9_cat"/>
</dbReference>
<dbReference type="Gene3D" id="3.40.50.1820">
    <property type="entry name" value="alpha/beta hydrolase"/>
    <property type="match status" value="1"/>
</dbReference>
<evidence type="ECO:0000256" key="4">
    <source>
        <dbReference type="ARBA" id="ARBA00022825"/>
    </source>
</evidence>
<dbReference type="GO" id="GO:0006508">
    <property type="term" value="P:proteolysis"/>
    <property type="evidence" value="ECO:0007669"/>
    <property type="project" value="UniProtKB-KW"/>
</dbReference>
<dbReference type="SUPFAM" id="SSF50993">
    <property type="entry name" value="Peptidase/esterase 'gauge' domain"/>
    <property type="match status" value="1"/>
</dbReference>
<dbReference type="AlphaFoldDB" id="A0A8J7GEZ9"/>
<keyword evidence="2" id="KW-0645">Protease</keyword>
<sequence>MNAVPPLAKQVPTTRVQHGDTTVDEYAWLQDKTDPDTIGYLTAENAWAEERTAHLAGLRETLFTELKSRTQETDLSVPTRQGDFWYYSRTVEGKQYGIHCRVPVVGDVVPQVSADGAPLPGEQVVLDENELAGDKDFFSLGTYDPSPDGTLLAFSTDYSGDERYTMRVKNLVTGEVLPDEIPNTFHGSAWSLAGDVLFYLTVDEAWRPHQVWRHTLGSGEPDVLVHHETDEKFWVSVGLTRSEKFILIDIGSKITSELRYIASDDPTGEVKVFGAGRVEGVEVQIDHQGDRFWVLHNQDAVNFVIGWTPVADTHQFHEVIAHRDDTRLLEVQAFSDHAVVHFRRDGLTGLRVLPNDGEPREITFPEPVYDVAPTGNAHYPATTFRLSYTSLVTPDSVYDYSLATGELTLLKRRPVLGDFDPARYEQFREWAVAPDGTRVPISIMALKGTPRDGSAPLSLYGYGSYEASIDPWFSIARLSLVDRGVTFAIAHVRGGGEMGRHWYDDGKLLHKMNTFTDFVACAKHLAAAGWTSPERTVARGASAGGLLMGAIANIAPEAFGGIVAQVPFVDALNTILDPTMPLTVVEWDEWGNPLADPEVYHYMKSYSPYENVTAQEYPAMLVMAGLNDPRVGVHEAAKWVARLRVVGKGGPVLLKTEMGAGHMGPSGRYDVWKEESYVNAWLLDVVGAAS</sequence>
<feature type="domain" description="Peptidase S9 prolyl oligopeptidase catalytic" evidence="5">
    <location>
        <begin position="472"/>
        <end position="687"/>
    </location>
</feature>
<dbReference type="Proteomes" id="UP000622552">
    <property type="component" value="Unassembled WGS sequence"/>
</dbReference>
<dbReference type="EC" id="3.4.21.83" evidence="7"/>
<keyword evidence="8" id="KW-1185">Reference proteome</keyword>
<dbReference type="GO" id="GO:0004252">
    <property type="term" value="F:serine-type endopeptidase activity"/>
    <property type="evidence" value="ECO:0007669"/>
    <property type="project" value="UniProtKB-EC"/>
</dbReference>
<evidence type="ECO:0000256" key="2">
    <source>
        <dbReference type="ARBA" id="ARBA00022670"/>
    </source>
</evidence>
<dbReference type="PANTHER" id="PTHR11757:SF19">
    <property type="entry name" value="PROLYL ENDOPEPTIDASE-LIKE"/>
    <property type="match status" value="1"/>
</dbReference>
<dbReference type="PANTHER" id="PTHR11757">
    <property type="entry name" value="PROTEASE FAMILY S9A OLIGOPEPTIDASE"/>
    <property type="match status" value="1"/>
</dbReference>
<accession>A0A8J7GEZ9</accession>
<evidence type="ECO:0000256" key="3">
    <source>
        <dbReference type="ARBA" id="ARBA00022801"/>
    </source>
</evidence>
<keyword evidence="3 7" id="KW-0378">Hydrolase</keyword>
<organism evidence="7 8">
    <name type="scientific">Longispora fulva</name>
    <dbReference type="NCBI Taxonomy" id="619741"/>
    <lineage>
        <taxon>Bacteria</taxon>
        <taxon>Bacillati</taxon>
        <taxon>Actinomycetota</taxon>
        <taxon>Actinomycetes</taxon>
        <taxon>Micromonosporales</taxon>
        <taxon>Micromonosporaceae</taxon>
        <taxon>Longispora</taxon>
    </lineage>
</organism>
<dbReference type="InterPro" id="IPR029058">
    <property type="entry name" value="AB_hydrolase_fold"/>
</dbReference>
<dbReference type="PRINTS" id="PR00862">
    <property type="entry name" value="PROLIGOPTASE"/>
</dbReference>
<proteinExistence type="inferred from homology"/>
<evidence type="ECO:0000259" key="6">
    <source>
        <dbReference type="Pfam" id="PF02897"/>
    </source>
</evidence>
<dbReference type="EMBL" id="JADOUF010000001">
    <property type="protein sequence ID" value="MBG6139428.1"/>
    <property type="molecule type" value="Genomic_DNA"/>
</dbReference>
<dbReference type="Pfam" id="PF02897">
    <property type="entry name" value="Peptidase_S9_N"/>
    <property type="match status" value="1"/>
</dbReference>
<dbReference type="InterPro" id="IPR002470">
    <property type="entry name" value="Peptidase_S9A"/>
</dbReference>
<name>A0A8J7GEZ9_9ACTN</name>
<keyword evidence="4" id="KW-0720">Serine protease</keyword>
<evidence type="ECO:0000313" key="7">
    <source>
        <dbReference type="EMBL" id="MBG6139428.1"/>
    </source>
</evidence>
<dbReference type="RefSeq" id="WP_197006085.1">
    <property type="nucleotide sequence ID" value="NZ_BONS01000012.1"/>
</dbReference>
<feature type="domain" description="Peptidase S9A N-terminal" evidence="6">
    <location>
        <begin position="5"/>
        <end position="412"/>
    </location>
</feature>
<evidence type="ECO:0000256" key="1">
    <source>
        <dbReference type="ARBA" id="ARBA00005228"/>
    </source>
</evidence>
<dbReference type="InterPro" id="IPR051543">
    <property type="entry name" value="Serine_Peptidase_S9A"/>
</dbReference>
<protein>
    <submittedName>
        <fullName evidence="7">Oligopeptidase B</fullName>
        <ecNumber evidence="7">3.4.21.83</ecNumber>
    </submittedName>
</protein>
<evidence type="ECO:0000313" key="8">
    <source>
        <dbReference type="Proteomes" id="UP000622552"/>
    </source>
</evidence>
<dbReference type="SUPFAM" id="SSF53474">
    <property type="entry name" value="alpha/beta-Hydrolases"/>
    <property type="match status" value="1"/>
</dbReference>
<dbReference type="Pfam" id="PF00326">
    <property type="entry name" value="Peptidase_S9"/>
    <property type="match status" value="1"/>
</dbReference>
<dbReference type="InterPro" id="IPR023302">
    <property type="entry name" value="Pept_S9A_N"/>
</dbReference>
<dbReference type="Gene3D" id="2.130.10.120">
    <property type="entry name" value="Prolyl oligopeptidase, N-terminal domain"/>
    <property type="match status" value="1"/>
</dbReference>